<evidence type="ECO:0000313" key="2">
    <source>
        <dbReference type="EMBL" id="KAI5399612.1"/>
    </source>
</evidence>
<reference evidence="2 3" key="1">
    <citation type="journal article" date="2022" name="Nat. Genet.">
        <title>Improved pea reference genome and pan-genome highlight genomic features and evolutionary characteristics.</title>
        <authorList>
            <person name="Yang T."/>
            <person name="Liu R."/>
            <person name="Luo Y."/>
            <person name="Hu S."/>
            <person name="Wang D."/>
            <person name="Wang C."/>
            <person name="Pandey M.K."/>
            <person name="Ge S."/>
            <person name="Xu Q."/>
            <person name="Li N."/>
            <person name="Li G."/>
            <person name="Huang Y."/>
            <person name="Saxena R.K."/>
            <person name="Ji Y."/>
            <person name="Li M."/>
            <person name="Yan X."/>
            <person name="He Y."/>
            <person name="Liu Y."/>
            <person name="Wang X."/>
            <person name="Xiang C."/>
            <person name="Varshney R.K."/>
            <person name="Ding H."/>
            <person name="Gao S."/>
            <person name="Zong X."/>
        </authorList>
    </citation>
    <scope>NUCLEOTIDE SEQUENCE [LARGE SCALE GENOMIC DNA]</scope>
    <source>
        <strain evidence="2 3">cv. Zhongwan 6</strain>
    </source>
</reference>
<dbReference type="EMBL" id="JAMSHJ010000006">
    <property type="protein sequence ID" value="KAI5399612.1"/>
    <property type="molecule type" value="Genomic_DNA"/>
</dbReference>
<feature type="region of interest" description="Disordered" evidence="1">
    <location>
        <begin position="230"/>
        <end position="277"/>
    </location>
</feature>
<keyword evidence="3" id="KW-1185">Reference proteome</keyword>
<protein>
    <submittedName>
        <fullName evidence="2">Uncharacterized protein</fullName>
    </submittedName>
</protein>
<name>A0A9D4WDA0_PEA</name>
<feature type="region of interest" description="Disordered" evidence="1">
    <location>
        <begin position="289"/>
        <end position="327"/>
    </location>
</feature>
<evidence type="ECO:0000313" key="3">
    <source>
        <dbReference type="Proteomes" id="UP001058974"/>
    </source>
</evidence>
<accession>A0A9D4WDA0</accession>
<proteinExistence type="predicted"/>
<gene>
    <name evidence="2" type="ORF">KIW84_064802</name>
</gene>
<sequence>MEFNGYILREGKPGDRQRKIIERLKNREILPTRSVRNSSCGSAICEAPLDSNWSVEVFSFWQRLSNTSINSFEGILASTIHNPTIRVFKYLLACTIFGRENPNKVNARELLFLQGSLTNRRINSVPFMIAHMDLTLNKVGPIIFGGLITSIARALNLNNDIATLVPLAPRTINLKFMRDMKLCRVRREGGYVLMIHGIAILFVALPCTRRTDIHNERNWTYVLDAPPILDPLPPNVPDEERHDTDGEFDRRGKSPVPHVSPHHPSPPYTAPSSSFAGNLRGLRTTQAALSARMDQRDHRRSISRRPSQDGEGTNDFHSNRSLDREKEPKSAFYTCGSHCGWRHGPSHDVSQSQPLLNCHTSHDLHLGVSLYSYGGGHDVMAGATIPPNFKLRGILVIFLFFLPINRALISLV</sequence>
<comment type="caution">
    <text evidence="2">The sequence shown here is derived from an EMBL/GenBank/DDBJ whole genome shotgun (WGS) entry which is preliminary data.</text>
</comment>
<dbReference type="Proteomes" id="UP001058974">
    <property type="component" value="Chromosome 6"/>
</dbReference>
<organism evidence="2 3">
    <name type="scientific">Pisum sativum</name>
    <name type="common">Garden pea</name>
    <name type="synonym">Lathyrus oleraceus</name>
    <dbReference type="NCBI Taxonomy" id="3888"/>
    <lineage>
        <taxon>Eukaryota</taxon>
        <taxon>Viridiplantae</taxon>
        <taxon>Streptophyta</taxon>
        <taxon>Embryophyta</taxon>
        <taxon>Tracheophyta</taxon>
        <taxon>Spermatophyta</taxon>
        <taxon>Magnoliopsida</taxon>
        <taxon>eudicotyledons</taxon>
        <taxon>Gunneridae</taxon>
        <taxon>Pentapetalae</taxon>
        <taxon>rosids</taxon>
        <taxon>fabids</taxon>
        <taxon>Fabales</taxon>
        <taxon>Fabaceae</taxon>
        <taxon>Papilionoideae</taxon>
        <taxon>50 kb inversion clade</taxon>
        <taxon>NPAAA clade</taxon>
        <taxon>Hologalegina</taxon>
        <taxon>IRL clade</taxon>
        <taxon>Fabeae</taxon>
        <taxon>Lathyrus</taxon>
    </lineage>
</organism>
<feature type="compositionally biased region" description="Basic and acidic residues" evidence="1">
    <location>
        <begin position="317"/>
        <end position="327"/>
    </location>
</feature>
<dbReference type="AlphaFoldDB" id="A0A9D4WDA0"/>
<dbReference type="Gramene" id="Psat06G0480200-T1">
    <property type="protein sequence ID" value="KAI5399612.1"/>
    <property type="gene ID" value="KIW84_064802"/>
</dbReference>
<feature type="compositionally biased region" description="Basic and acidic residues" evidence="1">
    <location>
        <begin position="238"/>
        <end position="252"/>
    </location>
</feature>
<evidence type="ECO:0000256" key="1">
    <source>
        <dbReference type="SAM" id="MobiDB-lite"/>
    </source>
</evidence>